<dbReference type="GO" id="GO:0008233">
    <property type="term" value="F:peptidase activity"/>
    <property type="evidence" value="ECO:0007669"/>
    <property type="project" value="UniProtKB-KW"/>
</dbReference>
<reference evidence="2" key="1">
    <citation type="submission" date="2023-07" db="EMBL/GenBank/DDBJ databases">
        <title>Genome content predicts the carbon catabolic preferences of heterotrophic bacteria.</title>
        <authorList>
            <person name="Gralka M."/>
        </authorList>
    </citation>
    <scope>NUCLEOTIDE SEQUENCE</scope>
    <source>
        <strain evidence="2">I3M17_2</strain>
    </source>
</reference>
<dbReference type="AlphaFoldDB" id="A0AAW7X4B1"/>
<dbReference type="RefSeq" id="WP_216063823.1">
    <property type="nucleotide sequence ID" value="NZ_CP123764.1"/>
</dbReference>
<dbReference type="GO" id="GO:0005829">
    <property type="term" value="C:cytosol"/>
    <property type="evidence" value="ECO:0007669"/>
    <property type="project" value="TreeGrafter"/>
</dbReference>
<keyword evidence="2" id="KW-0645">Protease</keyword>
<keyword evidence="2" id="KW-0378">Hydrolase</keyword>
<dbReference type="EMBL" id="JAUOPB010000002">
    <property type="protein sequence ID" value="MDO6421471.1"/>
    <property type="molecule type" value="Genomic_DNA"/>
</dbReference>
<dbReference type="GO" id="GO:0045732">
    <property type="term" value="P:positive regulation of protein catabolic process"/>
    <property type="evidence" value="ECO:0007669"/>
    <property type="project" value="TreeGrafter"/>
</dbReference>
<gene>
    <name evidence="2" type="ORF">Q4521_03200</name>
</gene>
<name>A0AAW7X4B1_9GAMM</name>
<sequence>MTMTSNRPYMIRALYEWILDNDFTPHLVVFAHAPNVEVPQEYVNKDGQIVLNIAPRAVEGLDLGNKAISFQARFGGVPTHLYVPCQAVLGIYARENGQGMMFDLESNPEPDPDPAPVEPDSKSAKRPSLRVVK</sequence>
<comment type="caution">
    <text evidence="2">The sequence shown here is derived from an EMBL/GenBank/DDBJ whole genome shotgun (WGS) entry which is preliminary data.</text>
</comment>
<evidence type="ECO:0000313" key="2">
    <source>
        <dbReference type="EMBL" id="MDO6421471.1"/>
    </source>
</evidence>
<evidence type="ECO:0000313" key="3">
    <source>
        <dbReference type="Proteomes" id="UP001169760"/>
    </source>
</evidence>
<dbReference type="NCBIfam" id="NF008769">
    <property type="entry name" value="PRK11798.2-5"/>
    <property type="match status" value="1"/>
</dbReference>
<dbReference type="GO" id="GO:0006508">
    <property type="term" value="P:proteolysis"/>
    <property type="evidence" value="ECO:0007669"/>
    <property type="project" value="UniProtKB-KW"/>
</dbReference>
<dbReference type="GO" id="GO:0005840">
    <property type="term" value="C:ribosome"/>
    <property type="evidence" value="ECO:0007669"/>
    <property type="project" value="TreeGrafter"/>
</dbReference>
<protein>
    <submittedName>
        <fullName evidence="2">ClpXP protease specificity-enhancing factor</fullName>
    </submittedName>
</protein>
<dbReference type="PANTHER" id="PTHR37486">
    <property type="entry name" value="STRINGENT STARVATION PROTEIN B"/>
    <property type="match status" value="1"/>
</dbReference>
<accession>A0AAW7X4B1</accession>
<dbReference type="Pfam" id="PF04386">
    <property type="entry name" value="SspB"/>
    <property type="match status" value="1"/>
</dbReference>
<feature type="compositionally biased region" description="Basic residues" evidence="1">
    <location>
        <begin position="124"/>
        <end position="133"/>
    </location>
</feature>
<dbReference type="PANTHER" id="PTHR37486:SF1">
    <property type="entry name" value="STRINGENT STARVATION PROTEIN B"/>
    <property type="match status" value="1"/>
</dbReference>
<dbReference type="Proteomes" id="UP001169760">
    <property type="component" value="Unassembled WGS sequence"/>
</dbReference>
<proteinExistence type="predicted"/>
<dbReference type="InterPro" id="IPR007481">
    <property type="entry name" value="SspB"/>
</dbReference>
<feature type="region of interest" description="Disordered" evidence="1">
    <location>
        <begin position="100"/>
        <end position="133"/>
    </location>
</feature>
<dbReference type="PIRSF" id="PIRSF005276">
    <property type="entry name" value="SspB"/>
    <property type="match status" value="1"/>
</dbReference>
<evidence type="ECO:0000256" key="1">
    <source>
        <dbReference type="SAM" id="MobiDB-lite"/>
    </source>
</evidence>
<organism evidence="2 3">
    <name type="scientific">Saccharophagus degradans</name>
    <dbReference type="NCBI Taxonomy" id="86304"/>
    <lineage>
        <taxon>Bacteria</taxon>
        <taxon>Pseudomonadati</taxon>
        <taxon>Pseudomonadota</taxon>
        <taxon>Gammaproteobacteria</taxon>
        <taxon>Cellvibrionales</taxon>
        <taxon>Cellvibrionaceae</taxon>
        <taxon>Saccharophagus</taxon>
    </lineage>
</organism>